<dbReference type="InterPro" id="IPR039840">
    <property type="entry name" value="NAA80"/>
</dbReference>
<dbReference type="GO" id="GO:1905502">
    <property type="term" value="F:acetyl-CoA binding"/>
    <property type="evidence" value="ECO:0007669"/>
    <property type="project" value="TreeGrafter"/>
</dbReference>
<dbReference type="PANTHER" id="PTHR13538:SF4">
    <property type="entry name" value="N-ALPHA-ACETYLTRANSFERASE 80"/>
    <property type="match status" value="1"/>
</dbReference>
<dbReference type="EMBL" id="CAKXAJ010025865">
    <property type="protein sequence ID" value="CAH2244844.1"/>
    <property type="molecule type" value="Genomic_DNA"/>
</dbReference>
<gene>
    <name evidence="2" type="primary">jg23055</name>
    <name evidence="2" type="ORF">PAEG_LOCUS20753</name>
</gene>
<accession>A0A8S4S4E0</accession>
<sequence length="212" mass="23965">MEAQFLSKMDFEHLEVVLLHKYPQYLKSCCELINNEWPRSETARIMSLQASCDELPTSLILVNKEKHLFGHCKLTAIPSMPKSCFVETVVISRSMRGKKLGTFLMRKVEDYCKNVLKLEMIHLSTKGQEDFYTKLGYVVCPPVSIYGSSISYSYNSKGKCGTLTTPVPIQNIDNSAALNDNSAAPPPPPMPKPQSIINTLKSNRTYMFKYLI</sequence>
<dbReference type="Pfam" id="PF00583">
    <property type="entry name" value="Acetyltransf_1"/>
    <property type="match status" value="1"/>
</dbReference>
<dbReference type="PROSITE" id="PS51186">
    <property type="entry name" value="GNAT"/>
    <property type="match status" value="1"/>
</dbReference>
<dbReference type="Proteomes" id="UP000838756">
    <property type="component" value="Unassembled WGS sequence"/>
</dbReference>
<evidence type="ECO:0000259" key="1">
    <source>
        <dbReference type="PROSITE" id="PS51186"/>
    </source>
</evidence>
<dbReference type="OrthoDB" id="329272at2759"/>
<name>A0A8S4S4E0_9NEOP</name>
<feature type="domain" description="N-acetyltransferase" evidence="1">
    <location>
        <begin position="16"/>
        <end position="159"/>
    </location>
</feature>
<keyword evidence="3" id="KW-1185">Reference proteome</keyword>
<reference evidence="2" key="1">
    <citation type="submission" date="2022-03" db="EMBL/GenBank/DDBJ databases">
        <authorList>
            <person name="Lindestad O."/>
        </authorList>
    </citation>
    <scope>NUCLEOTIDE SEQUENCE</scope>
</reference>
<organism evidence="2 3">
    <name type="scientific">Pararge aegeria aegeria</name>
    <dbReference type="NCBI Taxonomy" id="348720"/>
    <lineage>
        <taxon>Eukaryota</taxon>
        <taxon>Metazoa</taxon>
        <taxon>Ecdysozoa</taxon>
        <taxon>Arthropoda</taxon>
        <taxon>Hexapoda</taxon>
        <taxon>Insecta</taxon>
        <taxon>Pterygota</taxon>
        <taxon>Neoptera</taxon>
        <taxon>Endopterygota</taxon>
        <taxon>Lepidoptera</taxon>
        <taxon>Glossata</taxon>
        <taxon>Ditrysia</taxon>
        <taxon>Papilionoidea</taxon>
        <taxon>Nymphalidae</taxon>
        <taxon>Satyrinae</taxon>
        <taxon>Satyrini</taxon>
        <taxon>Parargina</taxon>
        <taxon>Pararge</taxon>
    </lineage>
</organism>
<dbReference type="InterPro" id="IPR000182">
    <property type="entry name" value="GNAT_dom"/>
</dbReference>
<evidence type="ECO:0000313" key="2">
    <source>
        <dbReference type="EMBL" id="CAH2244844.1"/>
    </source>
</evidence>
<comment type="caution">
    <text evidence="2">The sequence shown here is derived from an EMBL/GenBank/DDBJ whole genome shotgun (WGS) entry which is preliminary data.</text>
</comment>
<dbReference type="GO" id="GO:0008080">
    <property type="term" value="F:N-acetyltransferase activity"/>
    <property type="evidence" value="ECO:0007669"/>
    <property type="project" value="InterPro"/>
</dbReference>
<dbReference type="GO" id="GO:0005737">
    <property type="term" value="C:cytoplasm"/>
    <property type="evidence" value="ECO:0007669"/>
    <property type="project" value="TreeGrafter"/>
</dbReference>
<proteinExistence type="predicted"/>
<dbReference type="Gene3D" id="3.40.630.30">
    <property type="match status" value="1"/>
</dbReference>
<evidence type="ECO:0000313" key="3">
    <source>
        <dbReference type="Proteomes" id="UP000838756"/>
    </source>
</evidence>
<dbReference type="CDD" id="cd04301">
    <property type="entry name" value="NAT_SF"/>
    <property type="match status" value="1"/>
</dbReference>
<dbReference type="SUPFAM" id="SSF55729">
    <property type="entry name" value="Acyl-CoA N-acyltransferases (Nat)"/>
    <property type="match status" value="1"/>
</dbReference>
<dbReference type="AlphaFoldDB" id="A0A8S4S4E0"/>
<dbReference type="InterPro" id="IPR016181">
    <property type="entry name" value="Acyl_CoA_acyltransferase"/>
</dbReference>
<dbReference type="PANTHER" id="PTHR13538">
    <property type="entry name" value="N-ACETYLTRANSFERASE 6"/>
    <property type="match status" value="1"/>
</dbReference>
<protein>
    <submittedName>
        <fullName evidence="2">Jg23055 protein</fullName>
    </submittedName>
</protein>